<dbReference type="EMBL" id="QOVK01000001">
    <property type="protein sequence ID" value="RXG26041.1"/>
    <property type="molecule type" value="Genomic_DNA"/>
</dbReference>
<organism evidence="1 2">
    <name type="scientific">Leeuwenhoekiella polynyae</name>
    <dbReference type="NCBI Taxonomy" id="1550906"/>
    <lineage>
        <taxon>Bacteria</taxon>
        <taxon>Pseudomonadati</taxon>
        <taxon>Bacteroidota</taxon>
        <taxon>Flavobacteriia</taxon>
        <taxon>Flavobacteriales</taxon>
        <taxon>Flavobacteriaceae</taxon>
        <taxon>Leeuwenhoekiella</taxon>
    </lineage>
</organism>
<dbReference type="CDD" id="cd11304">
    <property type="entry name" value="Cadherin_repeat"/>
    <property type="match status" value="1"/>
</dbReference>
<sequence length="366" mass="40948">MRCIRLISLLLIVFLGNGCDVEEVDLPETTNPLVFWTNDLVVIMDENPRNNSLLGNIQGYSEKQFLYSYSLEASNPEGALRIDKLTGVLQVQDSTFFDFELYPSITAKVKVEADNTAVFANIGIELKDVYESVLKAEGFEIALAENPYAQTYLGQIEATTTDGALTYELLKESHPGSIDLSPTGEVIVLDNSLYDFEANPKLTATIKVSNGVVSKQVQVVIYLTDVDEPDAVYSIGFRGFSDHNFCNQGPDNSSYFYIETTSSDGFFQAAEWFAGNGVEIAQSFDQITGNEIKIDLSIPPFDPEYIELTLGTHLEGIFFTVYKDQKELMTISAEELFICTDTQHRLVLTYNTQNDTYDIIYDQYGF</sequence>
<evidence type="ECO:0000313" key="1">
    <source>
        <dbReference type="EMBL" id="RXG26041.1"/>
    </source>
</evidence>
<accession>A0A4Q0PID5</accession>
<proteinExistence type="predicted"/>
<dbReference type="OrthoDB" id="1439291at2"/>
<gene>
    <name evidence="1" type="ORF">DSM02_32</name>
</gene>
<name>A0A4Q0PID5_9FLAO</name>
<evidence type="ECO:0000313" key="2">
    <source>
        <dbReference type="Proteomes" id="UP000289859"/>
    </source>
</evidence>
<dbReference type="RefSeq" id="WP_128763753.1">
    <property type="nucleotide sequence ID" value="NZ_JBHUOO010000018.1"/>
</dbReference>
<dbReference type="Gene3D" id="2.60.40.60">
    <property type="entry name" value="Cadherins"/>
    <property type="match status" value="1"/>
</dbReference>
<protein>
    <recommendedName>
        <fullName evidence="3">Cadherin domain-containing protein</fullName>
    </recommendedName>
</protein>
<reference evidence="1 2" key="1">
    <citation type="submission" date="2018-07" db="EMBL/GenBank/DDBJ databases">
        <title>Leeuwenhoekiella genomics.</title>
        <authorList>
            <person name="Tahon G."/>
            <person name="Willems A."/>
        </authorList>
    </citation>
    <scope>NUCLEOTIDE SEQUENCE [LARGE SCALE GENOMIC DNA]</scope>
    <source>
        <strain evidence="1 2">LMG 29608</strain>
    </source>
</reference>
<evidence type="ECO:0008006" key="3">
    <source>
        <dbReference type="Google" id="ProtNLM"/>
    </source>
</evidence>
<dbReference type="Proteomes" id="UP000289859">
    <property type="component" value="Unassembled WGS sequence"/>
</dbReference>
<comment type="caution">
    <text evidence="1">The sequence shown here is derived from an EMBL/GenBank/DDBJ whole genome shotgun (WGS) entry which is preliminary data.</text>
</comment>
<dbReference type="AlphaFoldDB" id="A0A4Q0PID5"/>
<keyword evidence="2" id="KW-1185">Reference proteome</keyword>